<dbReference type="EMBL" id="QEAN01000008">
    <property type="protein sequence ID" value="TPX54192.1"/>
    <property type="molecule type" value="Genomic_DNA"/>
</dbReference>
<dbReference type="Proteomes" id="UP000320475">
    <property type="component" value="Unassembled WGS sequence"/>
</dbReference>
<gene>
    <name evidence="10" type="ORF">SeLEV6574_g02547</name>
    <name evidence="11" type="ORF">SeMB42_g00393</name>
</gene>
<sequence length="533" mass="60855">MDDDVEHLLEAPYRKEEPRREVNHKDVGKEGSEKPIANGDDTQMDIDNASAPEERKPRQNGHHPDEEETHKQQRSKSPSGRHRRRHRSRSKDRRSSRRSSRSGSRHRRSSRSPRRRSRDRREREKERDRDYDRDYRDRERDRDRDRDRGSRRDRDRDNNPYYREPPPSRRDDGGGKRGSTSRDRHSRSPSVNEDERDRRTVFVRQLAARLKERELKEFLTAAGRVRDVKIIYDRISGRSKGIGYVEFYEESSVQKAIAMTGQKLLGLPIAVELTEAEKNRLAEIAANRGDVNQSRIYIGSLHHNITEDDVKAIFEPFGPMELLTMHKDDTGRSRGFAFIQYRRPEDAKQAADKMNGFELGGRALKVSVVSERTNPAAAHALNALTNLDDLDGSGFALNSHARAELMAKLARDDSLLASSSQAAAPQSMPKVSVPQIATRCVLLKNMFDPAEETEPNWEKDIEEDVKQECSKYGQVQHVAVDKDSAGFIYMKFSSAAEAQAAVNSLNNRFFAGKQITATFVPDAIYSAQFKLAA</sequence>
<dbReference type="Pfam" id="PF15519">
    <property type="entry name" value="RBM39linker"/>
    <property type="match status" value="1"/>
</dbReference>
<organism evidence="10 13">
    <name type="scientific">Synchytrium endobioticum</name>
    <dbReference type="NCBI Taxonomy" id="286115"/>
    <lineage>
        <taxon>Eukaryota</taxon>
        <taxon>Fungi</taxon>
        <taxon>Fungi incertae sedis</taxon>
        <taxon>Chytridiomycota</taxon>
        <taxon>Chytridiomycota incertae sedis</taxon>
        <taxon>Chytridiomycetes</taxon>
        <taxon>Synchytriales</taxon>
        <taxon>Synchytriaceae</taxon>
        <taxon>Synchytrium</taxon>
    </lineage>
</organism>
<dbReference type="FunFam" id="3.30.70.330:FF:000105">
    <property type="entry name" value="HIV Tat-specific factor 1 homolog"/>
    <property type="match status" value="1"/>
</dbReference>
<dbReference type="VEuPathDB" id="FungiDB:SeMB42_g00393"/>
<dbReference type="InterPro" id="IPR000504">
    <property type="entry name" value="RRM_dom"/>
</dbReference>
<dbReference type="InterPro" id="IPR029123">
    <property type="entry name" value="RBM39_linker"/>
</dbReference>
<keyword evidence="3" id="KW-0507">mRNA processing</keyword>
<evidence type="ECO:0000313" key="10">
    <source>
        <dbReference type="EMBL" id="TPX47632.1"/>
    </source>
</evidence>
<dbReference type="NCBIfam" id="TIGR01622">
    <property type="entry name" value="SF-CC1"/>
    <property type="match status" value="1"/>
</dbReference>
<dbReference type="InterPro" id="IPR012677">
    <property type="entry name" value="Nucleotide-bd_a/b_plait_sf"/>
</dbReference>
<dbReference type="CDD" id="cd12285">
    <property type="entry name" value="RRM3_RBM39_like"/>
    <property type="match status" value="1"/>
</dbReference>
<evidence type="ECO:0000313" key="13">
    <source>
        <dbReference type="Proteomes" id="UP000320475"/>
    </source>
</evidence>
<accession>A0A507D7V3</accession>
<feature type="compositionally biased region" description="Basic residues" evidence="8">
    <location>
        <begin position="79"/>
        <end position="118"/>
    </location>
</feature>
<keyword evidence="5 7" id="KW-0694">RNA-binding</keyword>
<evidence type="ECO:0000256" key="3">
    <source>
        <dbReference type="ARBA" id="ARBA00022664"/>
    </source>
</evidence>
<keyword evidence="4" id="KW-0677">Repeat</keyword>
<dbReference type="Gene3D" id="3.30.70.330">
    <property type="match status" value="3"/>
</dbReference>
<dbReference type="SUPFAM" id="SSF54928">
    <property type="entry name" value="RNA-binding domain, RBD"/>
    <property type="match status" value="2"/>
</dbReference>
<evidence type="ECO:0000313" key="12">
    <source>
        <dbReference type="Proteomes" id="UP000317494"/>
    </source>
</evidence>
<dbReference type="GO" id="GO:0000398">
    <property type="term" value="P:mRNA splicing, via spliceosome"/>
    <property type="evidence" value="ECO:0007669"/>
    <property type="project" value="UniProtKB-ARBA"/>
</dbReference>
<comment type="similarity">
    <text evidence="1">Belongs to the HTATSF1 family.</text>
</comment>
<dbReference type="CDD" id="cd12283">
    <property type="entry name" value="RRM1_RBM39_like"/>
    <property type="match status" value="1"/>
</dbReference>
<evidence type="ECO:0000256" key="8">
    <source>
        <dbReference type="SAM" id="MobiDB-lite"/>
    </source>
</evidence>
<evidence type="ECO:0000313" key="11">
    <source>
        <dbReference type="EMBL" id="TPX54192.1"/>
    </source>
</evidence>
<comment type="caution">
    <text evidence="10">The sequence shown here is derived from an EMBL/GenBank/DDBJ whole genome shotgun (WGS) entry which is preliminary data.</text>
</comment>
<dbReference type="InterPro" id="IPR035979">
    <property type="entry name" value="RBD_domain_sf"/>
</dbReference>
<dbReference type="CDD" id="cd12284">
    <property type="entry name" value="RRM2_RBM23_RBM39"/>
    <property type="match status" value="1"/>
</dbReference>
<reference evidence="12 13" key="1">
    <citation type="journal article" date="2019" name="Sci. Rep.">
        <title>Comparative genomics of chytrid fungi reveal insights into the obligate biotrophic and pathogenic lifestyle of Synchytrium endobioticum.</title>
        <authorList>
            <person name="van de Vossenberg B.T.L.H."/>
            <person name="Warris S."/>
            <person name="Nguyen H.D.T."/>
            <person name="van Gent-Pelzer M.P.E."/>
            <person name="Joly D.L."/>
            <person name="van de Geest H.C."/>
            <person name="Bonants P.J.M."/>
            <person name="Smith D.S."/>
            <person name="Levesque C.A."/>
            <person name="van der Lee T.A.J."/>
        </authorList>
    </citation>
    <scope>NUCLEOTIDE SEQUENCE [LARGE SCALE GENOMIC DNA]</scope>
    <source>
        <strain evidence="10 13">LEV6574</strain>
        <strain evidence="11 12">MB42</strain>
    </source>
</reference>
<dbReference type="SMART" id="SM00361">
    <property type="entry name" value="RRM_1"/>
    <property type="match status" value="2"/>
</dbReference>
<keyword evidence="2" id="KW-0597">Phosphoprotein</keyword>
<feature type="domain" description="RRM" evidence="9">
    <location>
        <begin position="199"/>
        <end position="276"/>
    </location>
</feature>
<dbReference type="InterPro" id="IPR003954">
    <property type="entry name" value="RRM_euk-type"/>
</dbReference>
<dbReference type="AlphaFoldDB" id="A0A507D7V3"/>
<dbReference type="PROSITE" id="PS50102">
    <property type="entry name" value="RRM"/>
    <property type="match status" value="3"/>
</dbReference>
<evidence type="ECO:0000256" key="5">
    <source>
        <dbReference type="ARBA" id="ARBA00022884"/>
    </source>
</evidence>
<feature type="compositionally biased region" description="Basic and acidic residues" evidence="8">
    <location>
        <begin position="1"/>
        <end position="33"/>
    </location>
</feature>
<feature type="compositionally biased region" description="Basic and acidic residues" evidence="8">
    <location>
        <begin position="166"/>
        <end position="183"/>
    </location>
</feature>
<dbReference type="SMART" id="SM00360">
    <property type="entry name" value="RRM"/>
    <property type="match status" value="3"/>
</dbReference>
<feature type="compositionally biased region" description="Basic and acidic residues" evidence="8">
    <location>
        <begin position="119"/>
        <end position="158"/>
    </location>
</feature>
<protein>
    <recommendedName>
        <fullName evidence="9">RRM domain-containing protein</fullName>
    </recommendedName>
</protein>
<dbReference type="STRING" id="286115.A0A507D7V3"/>
<keyword evidence="6" id="KW-0508">mRNA splicing</keyword>
<proteinExistence type="inferred from homology"/>
<evidence type="ECO:0000256" key="2">
    <source>
        <dbReference type="ARBA" id="ARBA00022553"/>
    </source>
</evidence>
<feature type="compositionally biased region" description="Basic and acidic residues" evidence="8">
    <location>
        <begin position="52"/>
        <end position="71"/>
    </location>
</feature>
<evidence type="ECO:0000256" key="6">
    <source>
        <dbReference type="ARBA" id="ARBA00023187"/>
    </source>
</evidence>
<evidence type="ECO:0000256" key="4">
    <source>
        <dbReference type="ARBA" id="ARBA00022737"/>
    </source>
</evidence>
<evidence type="ECO:0000259" key="9">
    <source>
        <dbReference type="PROSITE" id="PS50102"/>
    </source>
</evidence>
<dbReference type="GO" id="GO:0005684">
    <property type="term" value="C:U2-type spliceosomal complex"/>
    <property type="evidence" value="ECO:0007669"/>
    <property type="project" value="UniProtKB-ARBA"/>
</dbReference>
<dbReference type="PANTHER" id="PTHR48036">
    <property type="entry name" value="SPLICING FACTOR (PAD-1), PUTATIVE (AFU_ORTHOLOGUE AFUA_1G15810)-RELATED"/>
    <property type="match status" value="1"/>
</dbReference>
<dbReference type="Pfam" id="PF00076">
    <property type="entry name" value="RRM_1"/>
    <property type="match status" value="3"/>
</dbReference>
<evidence type="ECO:0000256" key="1">
    <source>
        <dbReference type="ARBA" id="ARBA00007747"/>
    </source>
</evidence>
<dbReference type="OrthoDB" id="5411533at2759"/>
<feature type="domain" description="RRM" evidence="9">
    <location>
        <begin position="294"/>
        <end position="371"/>
    </location>
</feature>
<dbReference type="InterPro" id="IPR006509">
    <property type="entry name" value="RBM39_SF"/>
</dbReference>
<dbReference type="GO" id="GO:0003723">
    <property type="term" value="F:RNA binding"/>
    <property type="evidence" value="ECO:0007669"/>
    <property type="project" value="UniProtKB-UniRule"/>
</dbReference>
<dbReference type="EMBL" id="QEAM01000073">
    <property type="protein sequence ID" value="TPX47632.1"/>
    <property type="molecule type" value="Genomic_DNA"/>
</dbReference>
<feature type="region of interest" description="Disordered" evidence="8">
    <location>
        <begin position="1"/>
        <end position="197"/>
    </location>
</feature>
<feature type="domain" description="RRM" evidence="9">
    <location>
        <begin position="439"/>
        <end position="522"/>
    </location>
</feature>
<dbReference type="Proteomes" id="UP000317494">
    <property type="component" value="Unassembled WGS sequence"/>
</dbReference>
<evidence type="ECO:0000256" key="7">
    <source>
        <dbReference type="PROSITE-ProRule" id="PRU00176"/>
    </source>
</evidence>
<name>A0A507D7V3_9FUNG</name>
<keyword evidence="12" id="KW-1185">Reference proteome</keyword>